<protein>
    <recommendedName>
        <fullName evidence="3">Sulfur globule protein</fullName>
    </recommendedName>
</protein>
<organism evidence="1 2">
    <name type="scientific">Rhodoblastus sphagnicola</name>
    <dbReference type="NCBI Taxonomy" id="333368"/>
    <lineage>
        <taxon>Bacteria</taxon>
        <taxon>Pseudomonadati</taxon>
        <taxon>Pseudomonadota</taxon>
        <taxon>Alphaproteobacteria</taxon>
        <taxon>Hyphomicrobiales</taxon>
        <taxon>Rhodoblastaceae</taxon>
        <taxon>Rhodoblastus</taxon>
    </lineage>
</organism>
<name>A0A2S6N473_9HYPH</name>
<keyword evidence="2" id="KW-1185">Reference proteome</keyword>
<accession>A0A2S6N473</accession>
<gene>
    <name evidence="1" type="ORF">CCR94_15490</name>
</gene>
<sequence>MSHLRTFIFAAGLSLAAAGAVFTPTNALAFGPHGPHGGGPWGGHGGWGHHGGGHWGGGHWGGGWGYGPRFVYGGGCFTRRYVNPWGEIVYRRVCY</sequence>
<dbReference type="Proteomes" id="UP000239089">
    <property type="component" value="Unassembled WGS sequence"/>
</dbReference>
<dbReference type="AlphaFoldDB" id="A0A2S6N473"/>
<dbReference type="OrthoDB" id="9993224at2"/>
<comment type="caution">
    <text evidence="1">The sequence shown here is derived from an EMBL/GenBank/DDBJ whole genome shotgun (WGS) entry which is preliminary data.</text>
</comment>
<reference evidence="1 2" key="1">
    <citation type="journal article" date="2018" name="Arch. Microbiol.">
        <title>New insights into the metabolic potential of the phototrophic purple bacterium Rhodopila globiformis DSM 161(T) from its draft genome sequence and evidence for a vanadium-dependent nitrogenase.</title>
        <authorList>
            <person name="Imhoff J.F."/>
            <person name="Rahn T."/>
            <person name="Kunzel S."/>
            <person name="Neulinger S.C."/>
        </authorList>
    </citation>
    <scope>NUCLEOTIDE SEQUENCE [LARGE SCALE GENOMIC DNA]</scope>
    <source>
        <strain evidence="1 2">DSM 16996</strain>
    </source>
</reference>
<dbReference type="EMBL" id="NHSJ01000093">
    <property type="protein sequence ID" value="PPQ29402.1"/>
    <property type="molecule type" value="Genomic_DNA"/>
</dbReference>
<evidence type="ECO:0000313" key="2">
    <source>
        <dbReference type="Proteomes" id="UP000239089"/>
    </source>
</evidence>
<evidence type="ECO:0008006" key="3">
    <source>
        <dbReference type="Google" id="ProtNLM"/>
    </source>
</evidence>
<dbReference type="RefSeq" id="WP_104508764.1">
    <property type="nucleotide sequence ID" value="NZ_JACIGC010000001.1"/>
</dbReference>
<evidence type="ECO:0000313" key="1">
    <source>
        <dbReference type="EMBL" id="PPQ29402.1"/>
    </source>
</evidence>
<proteinExistence type="predicted"/>